<organism evidence="5 6">
    <name type="scientific">Colletotrichum incanum</name>
    <name type="common">Soybean anthracnose fungus</name>
    <dbReference type="NCBI Taxonomy" id="1573173"/>
    <lineage>
        <taxon>Eukaryota</taxon>
        <taxon>Fungi</taxon>
        <taxon>Dikarya</taxon>
        <taxon>Ascomycota</taxon>
        <taxon>Pezizomycotina</taxon>
        <taxon>Sordariomycetes</taxon>
        <taxon>Hypocreomycetidae</taxon>
        <taxon>Glomerellales</taxon>
        <taxon>Glomerellaceae</taxon>
        <taxon>Colletotrichum</taxon>
        <taxon>Colletotrichum spaethianum species complex</taxon>
    </lineage>
</organism>
<comment type="caution">
    <text evidence="5">The sequence shown here is derived from an EMBL/GenBank/DDBJ whole genome shotgun (WGS) entry which is preliminary data.</text>
</comment>
<dbReference type="Pfam" id="PF13193">
    <property type="entry name" value="AMP-binding_C"/>
    <property type="match status" value="1"/>
</dbReference>
<comment type="similarity">
    <text evidence="1">Belongs to the ATP-dependent AMP-binding enzyme family.</text>
</comment>
<dbReference type="Gene3D" id="3.30.300.30">
    <property type="match status" value="1"/>
</dbReference>
<evidence type="ECO:0000313" key="5">
    <source>
        <dbReference type="EMBL" id="KZL78333.1"/>
    </source>
</evidence>
<dbReference type="STRING" id="1573173.A0A166Z204"/>
<feature type="domain" description="AMP-dependent synthetase/ligase" evidence="3">
    <location>
        <begin position="39"/>
        <end position="399"/>
    </location>
</feature>
<dbReference type="InterPro" id="IPR025110">
    <property type="entry name" value="AMP-bd_C"/>
</dbReference>
<dbReference type="Gene3D" id="3.40.50.12780">
    <property type="entry name" value="N-terminal domain of ligase-like"/>
    <property type="match status" value="1"/>
</dbReference>
<evidence type="ECO:0000259" key="4">
    <source>
        <dbReference type="Pfam" id="PF13193"/>
    </source>
</evidence>
<gene>
    <name evidence="5" type="ORF">CI238_03497</name>
</gene>
<name>A0A166Z204_COLIC</name>
<dbReference type="GO" id="GO:0019748">
    <property type="term" value="P:secondary metabolic process"/>
    <property type="evidence" value="ECO:0007669"/>
    <property type="project" value="TreeGrafter"/>
</dbReference>
<evidence type="ECO:0000313" key="6">
    <source>
        <dbReference type="Proteomes" id="UP000076584"/>
    </source>
</evidence>
<accession>A0A166Z204</accession>
<dbReference type="InterPro" id="IPR000873">
    <property type="entry name" value="AMP-dep_synth/lig_dom"/>
</dbReference>
<sequence length="643" mass="70994">MRIYTSRPIDIPRDLNLTELLHTNAASLPGSHMIAADSLTNRHITLSELRDRAGRIAKGLKDVLSPQDQARWAIVLPNSVEFLELFHAILWTGGVVCPINHALKPPEIGHGFAVSRPQFVVAYGPLMAAIGEAVDMAIKELSAQGMIWERPLILSIVKPSRSTKHIPDDFIASTGLSIPHWPDTTVRLASIHLSSGTTGNPKGVELTHFNFVSNVMQLVALDRNRQMFNPSSRTVAFTPWAHIAMTTAPIFLGPYTGMFHHAMPQYNMEDFGRLVESTQATTFQGVPSVVLALANSDITERFDFSKARIIVVGGAPLKPEQLSRLLSRAPWRLVQAYGMTEAAGYVAYQEFDEIVPDGCTGKLLPGIEAALKKEETAEDAPPGGPGELWLRGPNITPGYAFNSDANRAAFPIESWYNTGDVCRIDEHGRVSIVGRTKELIKYKGFQVSPSELEQIVNSHPHVREAGVGALWDESQLTEVPTAWVVLKIDGKCSREEVIHKLRDVQKAVNEQVSGYKKLRGGVWAIDKLPRNATDLNAKAVVFIIWKRPITAPDEWKALPQCLLFMFITTLTMLRRLATAQSLGALHVSEADVSSQFVMYMSVHCMDGAPRPPAGPRSVASVPCVTKSGWPVRMHQQARRRRMI</sequence>
<dbReference type="Pfam" id="PF00501">
    <property type="entry name" value="AMP-binding"/>
    <property type="match status" value="1"/>
</dbReference>
<keyword evidence="6" id="KW-1185">Reference proteome</keyword>
<evidence type="ECO:0000256" key="2">
    <source>
        <dbReference type="ARBA" id="ARBA00022598"/>
    </source>
</evidence>
<evidence type="ECO:0000256" key="1">
    <source>
        <dbReference type="ARBA" id="ARBA00006432"/>
    </source>
</evidence>
<dbReference type="Proteomes" id="UP000076584">
    <property type="component" value="Unassembled WGS sequence"/>
</dbReference>
<dbReference type="GO" id="GO:0016405">
    <property type="term" value="F:CoA-ligase activity"/>
    <property type="evidence" value="ECO:0007669"/>
    <property type="project" value="TreeGrafter"/>
</dbReference>
<keyword evidence="2" id="KW-0436">Ligase</keyword>
<dbReference type="PROSITE" id="PS00455">
    <property type="entry name" value="AMP_BINDING"/>
    <property type="match status" value="1"/>
</dbReference>
<feature type="domain" description="AMP-binding enzyme C-terminal" evidence="4">
    <location>
        <begin position="451"/>
        <end position="533"/>
    </location>
</feature>
<dbReference type="EMBL" id="LFIW01002228">
    <property type="protein sequence ID" value="KZL78333.1"/>
    <property type="molecule type" value="Genomic_DNA"/>
</dbReference>
<dbReference type="InterPro" id="IPR020845">
    <property type="entry name" value="AMP-binding_CS"/>
</dbReference>
<dbReference type="InterPro" id="IPR042099">
    <property type="entry name" value="ANL_N_sf"/>
</dbReference>
<protein>
    <submittedName>
        <fullName evidence="5">Amp-binding enzyme</fullName>
    </submittedName>
</protein>
<proteinExistence type="inferred from homology"/>
<dbReference type="SUPFAM" id="SSF56801">
    <property type="entry name" value="Acetyl-CoA synthetase-like"/>
    <property type="match status" value="1"/>
</dbReference>
<dbReference type="PANTHER" id="PTHR24096">
    <property type="entry name" value="LONG-CHAIN-FATTY-ACID--COA LIGASE"/>
    <property type="match status" value="1"/>
</dbReference>
<dbReference type="InterPro" id="IPR045851">
    <property type="entry name" value="AMP-bd_C_sf"/>
</dbReference>
<evidence type="ECO:0000259" key="3">
    <source>
        <dbReference type="Pfam" id="PF00501"/>
    </source>
</evidence>
<reference evidence="5 6" key="1">
    <citation type="submission" date="2015-06" db="EMBL/GenBank/DDBJ databases">
        <title>Survival trade-offs in plant roots during colonization by closely related pathogenic and mutualistic fungi.</title>
        <authorList>
            <person name="Hacquard S."/>
            <person name="Kracher B."/>
            <person name="Hiruma K."/>
            <person name="Weinman A."/>
            <person name="Muench P."/>
            <person name="Garrido Oter R."/>
            <person name="Ver Loren van Themaat E."/>
            <person name="Dallerey J.-F."/>
            <person name="Damm U."/>
            <person name="Henrissat B."/>
            <person name="Lespinet O."/>
            <person name="Thon M."/>
            <person name="Kemen E."/>
            <person name="McHardy A.C."/>
            <person name="Schulze-Lefert P."/>
            <person name="O'Connell R.J."/>
        </authorList>
    </citation>
    <scope>NUCLEOTIDE SEQUENCE [LARGE SCALE GENOMIC DNA]</scope>
    <source>
        <strain evidence="5 6">MAFF 238704</strain>
    </source>
</reference>
<dbReference type="PANTHER" id="PTHR24096:SF149">
    <property type="entry name" value="AMP-BINDING DOMAIN-CONTAINING PROTEIN-RELATED"/>
    <property type="match status" value="1"/>
</dbReference>
<dbReference type="AlphaFoldDB" id="A0A166Z204"/>